<dbReference type="InterPro" id="IPR016047">
    <property type="entry name" value="M23ase_b-sheet_dom"/>
</dbReference>
<feature type="domain" description="M23ase beta-sheet core" evidence="1">
    <location>
        <begin position="246"/>
        <end position="314"/>
    </location>
</feature>
<dbReference type="InterPro" id="IPR050570">
    <property type="entry name" value="Cell_wall_metabolism_enzyme"/>
</dbReference>
<name>A0A0V8JM16_9BACI</name>
<dbReference type="SUPFAM" id="SSF51261">
    <property type="entry name" value="Duplicated hybrid motif"/>
    <property type="match status" value="1"/>
</dbReference>
<dbReference type="Gene3D" id="2.70.70.10">
    <property type="entry name" value="Glucose Permease (Domain IIA)"/>
    <property type="match status" value="1"/>
</dbReference>
<dbReference type="EMBL" id="LNQP01000030">
    <property type="protein sequence ID" value="KSU88047.1"/>
    <property type="molecule type" value="Genomic_DNA"/>
</dbReference>
<gene>
    <name evidence="2" type="ORF">AS180_10095</name>
</gene>
<dbReference type="CDD" id="cd12797">
    <property type="entry name" value="M23_peptidase"/>
    <property type="match status" value="1"/>
</dbReference>
<accession>A0A0V8JM16</accession>
<dbReference type="GO" id="GO:0004222">
    <property type="term" value="F:metalloendopeptidase activity"/>
    <property type="evidence" value="ECO:0007669"/>
    <property type="project" value="TreeGrafter"/>
</dbReference>
<dbReference type="InterPro" id="IPR011055">
    <property type="entry name" value="Dup_hybrid_motif"/>
</dbReference>
<sequence>MKKRVWLTVVVLMACTAFLFMKLSTEEKAGYVYREGKAYLDMTIQSAAYDSTYSPVDRQLQLVVADNVYMFIENVPVVQINNELFPLAEQDFFIQNNRAFISASFLEKQEPSYVKLKAAYAILKSSQSSEKAAQAVSTKQFTREEVMQYMSGLTPPLENAKADTFPSHLPGADRTYRHGFHEGLDWYTYSAGVVVNKETEVYGMGKGKVVRVDHNYKPYESVEQRNKDLAYCKEVQKTPAYILDKLRGRQVWIQYDNGMQARFAHLDQVDEELNVGDTITKDTLIGYVGNSGTSGEVQKDNTELHLHVDLLINGTLFWKGLSQEDVKDVLISQLNNNE</sequence>
<proteinExistence type="predicted"/>
<dbReference type="PANTHER" id="PTHR21666">
    <property type="entry name" value="PEPTIDASE-RELATED"/>
    <property type="match status" value="1"/>
</dbReference>
<evidence type="ECO:0000259" key="1">
    <source>
        <dbReference type="Pfam" id="PF01551"/>
    </source>
</evidence>
<evidence type="ECO:0000313" key="3">
    <source>
        <dbReference type="Proteomes" id="UP000053681"/>
    </source>
</evidence>
<protein>
    <recommendedName>
        <fullName evidence="1">M23ase beta-sheet core domain-containing protein</fullName>
    </recommendedName>
</protein>
<dbReference type="AlphaFoldDB" id="A0A0V8JM16"/>
<dbReference type="PROSITE" id="PS51257">
    <property type="entry name" value="PROKAR_LIPOPROTEIN"/>
    <property type="match status" value="1"/>
</dbReference>
<evidence type="ECO:0000313" key="2">
    <source>
        <dbReference type="EMBL" id="KSU88047.1"/>
    </source>
</evidence>
<dbReference type="RefSeq" id="WP_062686760.1">
    <property type="nucleotide sequence ID" value="NZ_KQ758646.1"/>
</dbReference>
<dbReference type="PANTHER" id="PTHR21666:SF270">
    <property type="entry name" value="MUREIN HYDROLASE ACTIVATOR ENVC"/>
    <property type="match status" value="1"/>
</dbReference>
<dbReference type="Pfam" id="PF01551">
    <property type="entry name" value="Peptidase_M23"/>
    <property type="match status" value="1"/>
</dbReference>
<comment type="caution">
    <text evidence="2">The sequence shown here is derived from an EMBL/GenBank/DDBJ whole genome shotgun (WGS) entry which is preliminary data.</text>
</comment>
<reference evidence="2 3" key="1">
    <citation type="submission" date="2015-11" db="EMBL/GenBank/DDBJ databases">
        <title>Bacillus caseinolyticus sp nov.</title>
        <authorList>
            <person name="Dastager S.G."/>
            <person name="Mawlankar R."/>
        </authorList>
    </citation>
    <scope>NUCLEOTIDE SEQUENCE [LARGE SCALE GENOMIC DNA]</scope>
    <source>
        <strain evidence="2 3">SGD-V-76</strain>
    </source>
</reference>
<organism evidence="2 3">
    <name type="scientific">Priestia veravalensis</name>
    <dbReference type="NCBI Taxonomy" id="1414648"/>
    <lineage>
        <taxon>Bacteria</taxon>
        <taxon>Bacillati</taxon>
        <taxon>Bacillota</taxon>
        <taxon>Bacilli</taxon>
        <taxon>Bacillales</taxon>
        <taxon>Bacillaceae</taxon>
        <taxon>Priestia</taxon>
    </lineage>
</organism>
<keyword evidence="3" id="KW-1185">Reference proteome</keyword>
<dbReference type="Proteomes" id="UP000053681">
    <property type="component" value="Unassembled WGS sequence"/>
</dbReference>